<sequence>MTHPYQVPQPPKRRTLRTVLIVVSVVVVLCCGGAGVGGFFLYKGVKGATDPARQAAESFVSHLEAGEPDAAYELLCGDTRGGYTREAFAQGVAKQPKIRGHKVDGVNVSSVNGRTSATVNMALTLDSGFTDRHTFMLVKEDGAWKVCGQPY</sequence>
<dbReference type="EMBL" id="LT607733">
    <property type="protein sequence ID" value="SCG14272.1"/>
    <property type="molecule type" value="Genomic_DNA"/>
</dbReference>
<reference evidence="3 4" key="1">
    <citation type="submission" date="2016-06" db="EMBL/GenBank/DDBJ databases">
        <authorList>
            <person name="Kjaerup R.B."/>
            <person name="Dalgaard T.S."/>
            <person name="Juul-Madsen H.R."/>
        </authorList>
    </citation>
    <scope>NUCLEOTIDE SEQUENCE [LARGE SCALE GENOMIC DNA]</scope>
    <source>
        <strain evidence="3 4">DSM 43913</strain>
    </source>
</reference>
<evidence type="ECO:0000256" key="1">
    <source>
        <dbReference type="SAM" id="Phobius"/>
    </source>
</evidence>
<dbReference type="GeneID" id="95800371"/>
<dbReference type="Gene3D" id="3.10.450.50">
    <property type="match status" value="1"/>
</dbReference>
<dbReference type="InterPro" id="IPR024267">
    <property type="entry name" value="DUF4878"/>
</dbReference>
<evidence type="ECO:0000259" key="2">
    <source>
        <dbReference type="Pfam" id="PF12870"/>
    </source>
</evidence>
<feature type="domain" description="DUF4878" evidence="2">
    <location>
        <begin position="51"/>
        <end position="147"/>
    </location>
</feature>
<gene>
    <name evidence="3" type="ORF">GA0070610_0472</name>
</gene>
<dbReference type="Pfam" id="PF12870">
    <property type="entry name" value="DUF4878"/>
    <property type="match status" value="1"/>
</dbReference>
<evidence type="ECO:0000313" key="3">
    <source>
        <dbReference type="EMBL" id="SCG14272.1"/>
    </source>
</evidence>
<protein>
    <recommendedName>
        <fullName evidence="2">DUF4878 domain-containing protein</fullName>
    </recommendedName>
</protein>
<accession>A0A1C5G3U0</accession>
<keyword evidence="1" id="KW-1133">Transmembrane helix</keyword>
<organism evidence="3 4">
    <name type="scientific">Micromonospora echinofusca</name>
    <dbReference type="NCBI Taxonomy" id="47858"/>
    <lineage>
        <taxon>Bacteria</taxon>
        <taxon>Bacillati</taxon>
        <taxon>Actinomycetota</taxon>
        <taxon>Actinomycetes</taxon>
        <taxon>Micromonosporales</taxon>
        <taxon>Micromonosporaceae</taxon>
        <taxon>Micromonospora</taxon>
    </lineage>
</organism>
<keyword evidence="4" id="KW-1185">Reference proteome</keyword>
<evidence type="ECO:0000313" key="4">
    <source>
        <dbReference type="Proteomes" id="UP000198251"/>
    </source>
</evidence>
<dbReference type="Proteomes" id="UP000198251">
    <property type="component" value="Chromosome I"/>
</dbReference>
<feature type="transmembrane region" description="Helical" evidence="1">
    <location>
        <begin position="20"/>
        <end position="42"/>
    </location>
</feature>
<keyword evidence="1" id="KW-0812">Transmembrane</keyword>
<dbReference type="AlphaFoldDB" id="A0A1C5G3U0"/>
<dbReference type="RefSeq" id="WP_088998491.1">
    <property type="nucleotide sequence ID" value="NZ_JBFAAC010000004.1"/>
</dbReference>
<name>A0A1C5G3U0_MICEH</name>
<keyword evidence="1" id="KW-0472">Membrane</keyword>
<proteinExistence type="predicted"/>